<evidence type="ECO:0000313" key="2">
    <source>
        <dbReference type="EMBL" id="NYD72052.1"/>
    </source>
</evidence>
<gene>
    <name evidence="2" type="ORF">BJ984_003210</name>
</gene>
<dbReference type="AlphaFoldDB" id="A0A852STH1"/>
<feature type="transmembrane region" description="Helical" evidence="1">
    <location>
        <begin position="12"/>
        <end position="36"/>
    </location>
</feature>
<dbReference type="RefSeq" id="WP_179548876.1">
    <property type="nucleotide sequence ID" value="NZ_BSEW01000002.1"/>
</dbReference>
<comment type="caution">
    <text evidence="2">The sequence shown here is derived from an EMBL/GenBank/DDBJ whole genome shotgun (WGS) entry which is preliminary data.</text>
</comment>
<evidence type="ECO:0000256" key="1">
    <source>
        <dbReference type="SAM" id="Phobius"/>
    </source>
</evidence>
<organism evidence="2 3">
    <name type="scientific">Herbiconiux flava</name>
    <dbReference type="NCBI Taxonomy" id="881268"/>
    <lineage>
        <taxon>Bacteria</taxon>
        <taxon>Bacillati</taxon>
        <taxon>Actinomycetota</taxon>
        <taxon>Actinomycetes</taxon>
        <taxon>Micrococcales</taxon>
        <taxon>Microbacteriaceae</taxon>
        <taxon>Herbiconiux</taxon>
    </lineage>
</organism>
<accession>A0A852STH1</accession>
<dbReference type="Proteomes" id="UP000549913">
    <property type="component" value="Unassembled WGS sequence"/>
</dbReference>
<proteinExistence type="predicted"/>
<keyword evidence="1" id="KW-1133">Transmembrane helix</keyword>
<dbReference type="EMBL" id="JACCBM010000001">
    <property type="protein sequence ID" value="NYD72052.1"/>
    <property type="molecule type" value="Genomic_DNA"/>
</dbReference>
<keyword evidence="3" id="KW-1185">Reference proteome</keyword>
<feature type="transmembrane region" description="Helical" evidence="1">
    <location>
        <begin position="59"/>
        <end position="80"/>
    </location>
</feature>
<keyword evidence="1" id="KW-0812">Transmembrane</keyword>
<feature type="transmembrane region" description="Helical" evidence="1">
    <location>
        <begin position="87"/>
        <end position="109"/>
    </location>
</feature>
<evidence type="ECO:0000313" key="3">
    <source>
        <dbReference type="Proteomes" id="UP000549913"/>
    </source>
</evidence>
<sequence length="110" mass="11873">MTERPLVRERGWWGLFAGIILAAVIAYPLSAAVAFATHPRTQRLFGDALDDASRGGFQAFWWLIAILLAALPVAAGFAIAKLDRRGLQVVAAVVALLVIVVVVLAQLFVY</sequence>
<protein>
    <submittedName>
        <fullName evidence="2">Uncharacterized protein</fullName>
    </submittedName>
</protein>
<name>A0A852STH1_9MICO</name>
<keyword evidence="1" id="KW-0472">Membrane</keyword>
<reference evidence="2 3" key="1">
    <citation type="submission" date="2020-07" db="EMBL/GenBank/DDBJ databases">
        <title>Sequencing the genomes of 1000 actinobacteria strains.</title>
        <authorList>
            <person name="Klenk H.-P."/>
        </authorList>
    </citation>
    <scope>NUCLEOTIDE SEQUENCE [LARGE SCALE GENOMIC DNA]</scope>
    <source>
        <strain evidence="2 3">DSM 26474</strain>
    </source>
</reference>